<sequence length="723" mass="83216">MIEAEFIRVTARVRPPSTAEDRIVSVRGEKSLCFNPWNPKIFTFDSVFGENVTQAEVFEDIGTRIVDGCVDGYNGTIIAYGQTGSGKTHTMFGPTNVENCLLDSQHRGLMPRACDALFTKVIRTLSDVNRRGEHIPYRDSKLTHILRDSLGGNSRTAVIVNVHPDIGYYSDTISTLQFAADCRKIENRVCANEDLAADTVMAYKSEIARLREELRLVEEKTRSEVGSKMSALQDELKNWKEAAILREKALAKAQIQCDLLNAQLMSQTDQGASTQARSELDQLQRRCESAEASRKALNEKYKNLLEKCNETFFGSPPRHLNLNTTPERGKNAKSAAQRREKRRQSFYVPALGNHDSASLVFRPVLFEENEESGSQLKGDIEHDEDVIEKRRLLLLEMDNNRLSQVVLEKEAALKDICDKQKTQSKQWLEEKMLFVQNESLLSARIEGLQVEKQALLEEVKKLQEQKERLSTSISSCNDEKCRLEQSVKSLRSEKLDLEDKLQGMQNENERLLTELRSKPELETDITKLRLKFNAAQEDNYSLRIRNETVEKECHSDLMSLRRMEDRLCQVLAPLLKTEREKNELMEHCEDLKRQHVGLEEYCAIMNTKFDKEIEWLKKMHADELYCKDKTIELEQNSHEKTRQQFVLYQEAIQEIFDRKLAALQHDYPNKEKHLKLDMNESDQQIVQLQADKELLLTEFSGLEEVKQEAAHKKEELGEATKVI</sequence>
<evidence type="ECO:0000256" key="1">
    <source>
        <dbReference type="ARBA" id="ARBA00004245"/>
    </source>
</evidence>
<proteinExistence type="inferred from homology"/>
<reference evidence="11" key="1">
    <citation type="submission" date="2012-09" db="EMBL/GenBank/DDBJ databases">
        <authorList>
            <person name="Martin A.A."/>
        </authorList>
    </citation>
    <scope>NUCLEOTIDE SEQUENCE</scope>
</reference>
<evidence type="ECO:0000313" key="12">
    <source>
        <dbReference type="WBParaSite" id="ACAC_0000140101-mRNA-1"/>
    </source>
</evidence>
<accession>A0A158P6R2</accession>
<evidence type="ECO:0000256" key="8">
    <source>
        <dbReference type="SAM" id="Coils"/>
    </source>
</evidence>
<evidence type="ECO:0000256" key="5">
    <source>
        <dbReference type="ARBA" id="ARBA00023054"/>
    </source>
</evidence>
<protein>
    <submittedName>
        <fullName evidence="12">Kinesin motor domain-containing protein</fullName>
    </submittedName>
</protein>
<dbReference type="Pfam" id="PF00225">
    <property type="entry name" value="Kinesin"/>
    <property type="match status" value="1"/>
</dbReference>
<comment type="subcellular location">
    <subcellularLocation>
        <location evidence="1">Cytoplasm</location>
        <location evidence="1">Cytoskeleton</location>
    </subcellularLocation>
</comment>
<feature type="coiled-coil region" evidence="8">
    <location>
        <begin position="445"/>
        <end position="514"/>
    </location>
</feature>
<dbReference type="GO" id="GO:0007052">
    <property type="term" value="P:mitotic spindle organization"/>
    <property type="evidence" value="ECO:0007669"/>
    <property type="project" value="TreeGrafter"/>
</dbReference>
<dbReference type="InterPro" id="IPR027417">
    <property type="entry name" value="P-loop_NTPase"/>
</dbReference>
<dbReference type="AlphaFoldDB" id="A0A158P6R2"/>
<evidence type="ECO:0000259" key="10">
    <source>
        <dbReference type="PROSITE" id="PS50067"/>
    </source>
</evidence>
<evidence type="ECO:0000256" key="9">
    <source>
        <dbReference type="SAM" id="MobiDB-lite"/>
    </source>
</evidence>
<dbReference type="GO" id="GO:0008017">
    <property type="term" value="F:microtubule binding"/>
    <property type="evidence" value="ECO:0007669"/>
    <property type="project" value="InterPro"/>
</dbReference>
<dbReference type="InterPro" id="IPR036961">
    <property type="entry name" value="Kinesin_motor_dom_sf"/>
</dbReference>
<keyword evidence="6" id="KW-0206">Cytoskeleton</keyword>
<keyword evidence="5 8" id="KW-0175">Coiled coil</keyword>
<evidence type="ECO:0000256" key="4">
    <source>
        <dbReference type="ARBA" id="ARBA00022840"/>
    </source>
</evidence>
<comment type="similarity">
    <text evidence="7">Belongs to the TRAFAC class myosin-kinesin ATPase superfamily. Kinesin family.</text>
</comment>
<keyword evidence="7" id="KW-0505">Motor protein</keyword>
<dbReference type="PROSITE" id="PS50067">
    <property type="entry name" value="KINESIN_MOTOR_2"/>
    <property type="match status" value="2"/>
</dbReference>
<dbReference type="Proteomes" id="UP000035642">
    <property type="component" value="Unassembled WGS sequence"/>
</dbReference>
<dbReference type="Gene3D" id="3.40.850.10">
    <property type="entry name" value="Kinesin motor domain"/>
    <property type="match status" value="2"/>
</dbReference>
<evidence type="ECO:0000256" key="2">
    <source>
        <dbReference type="ARBA" id="ARBA00022490"/>
    </source>
</evidence>
<dbReference type="GO" id="GO:0005875">
    <property type="term" value="C:microtubule associated complex"/>
    <property type="evidence" value="ECO:0007669"/>
    <property type="project" value="TreeGrafter"/>
</dbReference>
<dbReference type="PANTHER" id="PTHR47969:SF15">
    <property type="entry name" value="CHROMOSOME-ASSOCIATED KINESIN KIF4A-RELATED"/>
    <property type="match status" value="1"/>
</dbReference>
<keyword evidence="4 7" id="KW-0067">ATP-binding</keyword>
<dbReference type="InterPro" id="IPR027640">
    <property type="entry name" value="Kinesin-like_fam"/>
</dbReference>
<dbReference type="GO" id="GO:0007018">
    <property type="term" value="P:microtubule-based movement"/>
    <property type="evidence" value="ECO:0007669"/>
    <property type="project" value="InterPro"/>
</dbReference>
<organism evidence="11 12">
    <name type="scientific">Angiostrongylus cantonensis</name>
    <name type="common">Rat lungworm</name>
    <dbReference type="NCBI Taxonomy" id="6313"/>
    <lineage>
        <taxon>Eukaryota</taxon>
        <taxon>Metazoa</taxon>
        <taxon>Ecdysozoa</taxon>
        <taxon>Nematoda</taxon>
        <taxon>Chromadorea</taxon>
        <taxon>Rhabditida</taxon>
        <taxon>Rhabditina</taxon>
        <taxon>Rhabditomorpha</taxon>
        <taxon>Strongyloidea</taxon>
        <taxon>Metastrongylidae</taxon>
        <taxon>Angiostrongylus</taxon>
    </lineage>
</organism>
<keyword evidence="11" id="KW-1185">Reference proteome</keyword>
<feature type="domain" description="Kinesin motor" evidence="10">
    <location>
        <begin position="6"/>
        <end position="121"/>
    </location>
</feature>
<feature type="region of interest" description="Disordered" evidence="9">
    <location>
        <begin position="316"/>
        <end position="339"/>
    </location>
</feature>
<name>A0A158P6R2_ANGCA</name>
<dbReference type="GO" id="GO:0003777">
    <property type="term" value="F:microtubule motor activity"/>
    <property type="evidence" value="ECO:0007669"/>
    <property type="project" value="InterPro"/>
</dbReference>
<feature type="coiled-coil region" evidence="8">
    <location>
        <begin position="200"/>
        <end position="307"/>
    </location>
</feature>
<keyword evidence="3 7" id="KW-0547">Nucleotide-binding</keyword>
<dbReference type="SMART" id="SM00129">
    <property type="entry name" value="KISc"/>
    <property type="match status" value="1"/>
</dbReference>
<keyword evidence="2" id="KW-0963">Cytoplasm</keyword>
<feature type="coiled-coil region" evidence="8">
    <location>
        <begin position="678"/>
        <end position="722"/>
    </location>
</feature>
<evidence type="ECO:0000256" key="7">
    <source>
        <dbReference type="PROSITE-ProRule" id="PRU00283"/>
    </source>
</evidence>
<dbReference type="SUPFAM" id="SSF52540">
    <property type="entry name" value="P-loop containing nucleoside triphosphate hydrolases"/>
    <property type="match status" value="2"/>
</dbReference>
<dbReference type="GO" id="GO:0005524">
    <property type="term" value="F:ATP binding"/>
    <property type="evidence" value="ECO:0007669"/>
    <property type="project" value="UniProtKB-UniRule"/>
</dbReference>
<evidence type="ECO:0000313" key="11">
    <source>
        <dbReference type="Proteomes" id="UP000035642"/>
    </source>
</evidence>
<feature type="domain" description="Kinesin motor" evidence="10">
    <location>
        <begin position="122"/>
        <end position="185"/>
    </location>
</feature>
<evidence type="ECO:0000256" key="6">
    <source>
        <dbReference type="ARBA" id="ARBA00023212"/>
    </source>
</evidence>
<reference evidence="12" key="2">
    <citation type="submission" date="2016-04" db="UniProtKB">
        <authorList>
            <consortium name="WormBaseParasite"/>
        </authorList>
    </citation>
    <scope>IDENTIFICATION</scope>
</reference>
<comment type="caution">
    <text evidence="7">Lacks conserved residue(s) required for the propagation of feature annotation.</text>
</comment>
<dbReference type="GO" id="GO:0051231">
    <property type="term" value="P:spindle elongation"/>
    <property type="evidence" value="ECO:0007669"/>
    <property type="project" value="TreeGrafter"/>
</dbReference>
<dbReference type="PANTHER" id="PTHR47969">
    <property type="entry name" value="CHROMOSOME-ASSOCIATED KINESIN KIF4A-RELATED"/>
    <property type="match status" value="1"/>
</dbReference>
<dbReference type="STRING" id="6313.A0A158P6R2"/>
<dbReference type="InterPro" id="IPR001752">
    <property type="entry name" value="Kinesin_motor_dom"/>
</dbReference>
<dbReference type="WBParaSite" id="ACAC_0000140101-mRNA-1">
    <property type="protein sequence ID" value="ACAC_0000140101-mRNA-1"/>
    <property type="gene ID" value="ACAC_0000140101"/>
</dbReference>
<feature type="binding site" evidence="7">
    <location>
        <begin position="81"/>
        <end position="88"/>
    </location>
    <ligand>
        <name>ATP</name>
        <dbReference type="ChEBI" id="CHEBI:30616"/>
    </ligand>
</feature>
<evidence type="ECO:0000256" key="3">
    <source>
        <dbReference type="ARBA" id="ARBA00022741"/>
    </source>
</evidence>